<dbReference type="InterPro" id="IPR036259">
    <property type="entry name" value="MFS_trans_sf"/>
</dbReference>
<feature type="transmembrane region" description="Helical" evidence="1">
    <location>
        <begin position="288"/>
        <end position="311"/>
    </location>
</feature>
<comment type="caution">
    <text evidence="2">The sequence shown here is derived from an EMBL/GenBank/DDBJ whole genome shotgun (WGS) entry which is preliminary data.</text>
</comment>
<gene>
    <name evidence="2" type="ORF">ACFQ2N_08335</name>
</gene>
<dbReference type="RefSeq" id="WP_162376886.1">
    <property type="nucleotide sequence ID" value="NZ_JBHTKN010000004.1"/>
</dbReference>
<accession>A0ABW3M020</accession>
<dbReference type="PANTHER" id="PTHR31061">
    <property type="entry name" value="LD22376P"/>
    <property type="match status" value="1"/>
</dbReference>
<proteinExistence type="predicted"/>
<feature type="transmembrane region" description="Helical" evidence="1">
    <location>
        <begin position="93"/>
        <end position="111"/>
    </location>
</feature>
<name>A0ABW3M020_9GAMM</name>
<evidence type="ECO:0000313" key="3">
    <source>
        <dbReference type="Proteomes" id="UP001597033"/>
    </source>
</evidence>
<keyword evidence="1" id="KW-0812">Transmembrane</keyword>
<organism evidence="2 3">
    <name type="scientific">Pseudoxanthomonas kaohsiungensis</name>
    <dbReference type="NCBI Taxonomy" id="283923"/>
    <lineage>
        <taxon>Bacteria</taxon>
        <taxon>Pseudomonadati</taxon>
        <taxon>Pseudomonadota</taxon>
        <taxon>Gammaproteobacteria</taxon>
        <taxon>Lysobacterales</taxon>
        <taxon>Lysobacteraceae</taxon>
        <taxon>Pseudoxanthomonas</taxon>
    </lineage>
</organism>
<feature type="transmembrane region" description="Helical" evidence="1">
    <location>
        <begin position="55"/>
        <end position="73"/>
    </location>
</feature>
<keyword evidence="2" id="KW-0808">Transferase</keyword>
<keyword evidence="1" id="KW-1133">Transmembrane helix</keyword>
<dbReference type="GO" id="GO:0016746">
    <property type="term" value="F:acyltransferase activity"/>
    <property type="evidence" value="ECO:0007669"/>
    <property type="project" value="UniProtKB-KW"/>
</dbReference>
<feature type="transmembrane region" description="Helical" evidence="1">
    <location>
        <begin position="228"/>
        <end position="245"/>
    </location>
</feature>
<feature type="transmembrane region" description="Helical" evidence="1">
    <location>
        <begin position="123"/>
        <end position="140"/>
    </location>
</feature>
<dbReference type="SUPFAM" id="SSF103473">
    <property type="entry name" value="MFS general substrate transporter"/>
    <property type="match status" value="1"/>
</dbReference>
<protein>
    <submittedName>
        <fullName evidence="2">Acyltransferase family protein</fullName>
    </submittedName>
</protein>
<dbReference type="PANTHER" id="PTHR31061:SF24">
    <property type="entry name" value="LD22376P"/>
    <property type="match status" value="1"/>
</dbReference>
<feature type="transmembrane region" description="Helical" evidence="1">
    <location>
        <begin position="145"/>
        <end position="166"/>
    </location>
</feature>
<keyword evidence="1" id="KW-0472">Membrane</keyword>
<keyword evidence="2" id="KW-0012">Acyltransferase</keyword>
<sequence length="361" mass="39555">MRASAPAKAPRFASVDALRGLTVAAMLLVNNPGDWGHVYAPLLHAGWHGCTPTDLVFPFFLFIVGVSIALGVVPRLEAGASRGALMRTLAARALRIVGLGLLLHLLAWWWLDMAHFRPWGVLQRIGLCFLAAGAVALWLAPRTQWLLLGGLLLGWWALLAWGGSLAPWDNLASRVDTALLGPWLYQFDPATGRGHDPEGLLSTLGALATTLLGVRAGDWLRHGRRRALWIAAVGSLLLGLLWATVLPWNKNLWTPSYVLWSGGWAMLALATAHALVDRRGWPALGHSFGVNAIAAYAGSAVMVYAFAALGWWEPVYRIGFASWMAPRFGPFLPSLAFALAFVGFWWLVVRWMDRRGWHVKI</sequence>
<dbReference type="Proteomes" id="UP001597033">
    <property type="component" value="Unassembled WGS sequence"/>
</dbReference>
<feature type="transmembrane region" description="Helical" evidence="1">
    <location>
        <begin position="331"/>
        <end position="352"/>
    </location>
</feature>
<evidence type="ECO:0000256" key="1">
    <source>
        <dbReference type="SAM" id="Phobius"/>
    </source>
</evidence>
<keyword evidence="3" id="KW-1185">Reference proteome</keyword>
<dbReference type="EMBL" id="JBHTKN010000004">
    <property type="protein sequence ID" value="MFD1042355.1"/>
    <property type="molecule type" value="Genomic_DNA"/>
</dbReference>
<evidence type="ECO:0000313" key="2">
    <source>
        <dbReference type="EMBL" id="MFD1042355.1"/>
    </source>
</evidence>
<reference evidence="3" key="1">
    <citation type="journal article" date="2019" name="Int. J. Syst. Evol. Microbiol.">
        <title>The Global Catalogue of Microorganisms (GCM) 10K type strain sequencing project: providing services to taxonomists for standard genome sequencing and annotation.</title>
        <authorList>
            <consortium name="The Broad Institute Genomics Platform"/>
            <consortium name="The Broad Institute Genome Sequencing Center for Infectious Disease"/>
            <person name="Wu L."/>
            <person name="Ma J."/>
        </authorList>
    </citation>
    <scope>NUCLEOTIDE SEQUENCE [LARGE SCALE GENOMIC DNA]</scope>
    <source>
        <strain evidence="3">CCUG 55854</strain>
    </source>
</reference>
<feature type="transmembrane region" description="Helical" evidence="1">
    <location>
        <begin position="257"/>
        <end position="276"/>
    </location>
</feature>
<feature type="transmembrane region" description="Helical" evidence="1">
    <location>
        <begin position="199"/>
        <end position="216"/>
    </location>
</feature>